<evidence type="ECO:0000313" key="5">
    <source>
        <dbReference type="Proteomes" id="UP000703295"/>
    </source>
</evidence>
<feature type="domain" description="Glucosyltransferase 3-like C-terminal" evidence="3">
    <location>
        <begin position="170"/>
        <end position="336"/>
    </location>
</feature>
<dbReference type="InterPro" id="IPR058592">
    <property type="entry name" value="Gtf3_C"/>
</dbReference>
<dbReference type="SUPFAM" id="SSF53756">
    <property type="entry name" value="UDP-Glycosyltransferase/glycogen phosphorylase"/>
    <property type="match status" value="1"/>
</dbReference>
<accession>A0ABS2EVT4</accession>
<sequence>MRNCYLSRNYKGVNGAGNKAKTDIEQVMKQNGYVNVGFPQTRYTNTILAFFVTLASVLKACFSLKKGDRLVLQYPLKKYFTFVCRVAHWKGAKVVTIIHDLGSFRSKRLTVSQEIHRLRHSDVIIAHSESMKNWLEAQHLERPVVVLEIFDYLSDSKPSDILPQENEYKVMFAGVLSPKHNAFLYKLAKLPDRVFKIVLYGSGLDKEYLEGAAVEDKGFVTSDELIQTAEGHFGLVWYGPELEGGHGPLGEYLQYNAPHKMSLYLRCNSPVIIWDKAALAPFVKKHQVGLCLSSLAELNQVLSEMSVDDYCNMKRNVQVISARLAQGYYVNTALQSAFKCI</sequence>
<dbReference type="PIRSF" id="PIRSF007023">
    <property type="entry name" value="UDP-Galf_transf"/>
    <property type="match status" value="1"/>
</dbReference>
<evidence type="ECO:0000259" key="3">
    <source>
        <dbReference type="Pfam" id="PF26337"/>
    </source>
</evidence>
<keyword evidence="5" id="KW-1185">Reference proteome</keyword>
<protein>
    <submittedName>
        <fullName evidence="4">Galactofuranosyltransferase</fullName>
    </submittedName>
</protein>
<dbReference type="EMBL" id="JACJJW010000014">
    <property type="protein sequence ID" value="MBM6758385.1"/>
    <property type="molecule type" value="Genomic_DNA"/>
</dbReference>
<evidence type="ECO:0000256" key="1">
    <source>
        <dbReference type="ARBA" id="ARBA00022679"/>
    </source>
</evidence>
<keyword evidence="1" id="KW-0808">Transferase</keyword>
<dbReference type="Pfam" id="PF26337">
    <property type="entry name" value="Gtf3_C"/>
    <property type="match status" value="1"/>
</dbReference>
<dbReference type="RefSeq" id="WP_204475577.1">
    <property type="nucleotide sequence ID" value="NZ_JACJJW010000014.1"/>
</dbReference>
<name>A0ABS2EVT4_9BACE</name>
<comment type="caution">
    <text evidence="4">The sequence shown here is derived from an EMBL/GenBank/DDBJ whole genome shotgun (WGS) entry which is preliminary data.</text>
</comment>
<proteinExistence type="predicted"/>
<evidence type="ECO:0000313" key="4">
    <source>
        <dbReference type="EMBL" id="MBM6758385.1"/>
    </source>
</evidence>
<evidence type="ECO:0000259" key="2">
    <source>
        <dbReference type="Pfam" id="PF26334"/>
    </source>
</evidence>
<reference evidence="4 5" key="1">
    <citation type="journal article" date="2021" name="Sci. Rep.">
        <title>The distribution of antibiotic resistance genes in chicken gut microbiota commensals.</title>
        <authorList>
            <person name="Juricova H."/>
            <person name="Matiasovicova J."/>
            <person name="Kubasova T."/>
            <person name="Cejkova D."/>
            <person name="Rychlik I."/>
        </authorList>
    </citation>
    <scope>NUCLEOTIDE SEQUENCE [LARGE SCALE GENOMIC DNA]</scope>
    <source>
        <strain evidence="4 5">An801</strain>
    </source>
</reference>
<dbReference type="Proteomes" id="UP000703295">
    <property type="component" value="Unassembled WGS sequence"/>
</dbReference>
<dbReference type="InterPro" id="IPR058591">
    <property type="entry name" value="Gtf3_N"/>
</dbReference>
<organism evidence="4 5">
    <name type="scientific">Bacteroides mediterraneensis</name>
    <dbReference type="NCBI Taxonomy" id="1841856"/>
    <lineage>
        <taxon>Bacteria</taxon>
        <taxon>Pseudomonadati</taxon>
        <taxon>Bacteroidota</taxon>
        <taxon>Bacteroidia</taxon>
        <taxon>Bacteroidales</taxon>
        <taxon>Bacteroidaceae</taxon>
        <taxon>Bacteroides</taxon>
    </lineage>
</organism>
<dbReference type="Gene3D" id="3.40.50.2000">
    <property type="entry name" value="Glycogen Phosphorylase B"/>
    <property type="match status" value="2"/>
</dbReference>
<feature type="domain" description="Glucosyltransferase 3-like N-terminal" evidence="2">
    <location>
        <begin position="3"/>
        <end position="149"/>
    </location>
</feature>
<gene>
    <name evidence="4" type="ORF">H6A31_06770</name>
</gene>
<dbReference type="Pfam" id="PF26334">
    <property type="entry name" value="Gtf3_N"/>
    <property type="match status" value="1"/>
</dbReference>